<reference evidence="2 3" key="1">
    <citation type="submission" date="2021-05" db="EMBL/GenBank/DDBJ databases">
        <title>The draft genome of Geobacter chapellei DSM 13688.</title>
        <authorList>
            <person name="Xu Z."/>
            <person name="Masuda Y."/>
            <person name="Itoh H."/>
            <person name="Senoo K."/>
        </authorList>
    </citation>
    <scope>NUCLEOTIDE SEQUENCE [LARGE SCALE GENOMIC DNA]</scope>
    <source>
        <strain evidence="2 3">DSM 13688</strain>
    </source>
</reference>
<sequence>MPYNSAIHHRRSIRLRAFDYRSNGTYFITICAFQRESLFGEVVDGDMRLNRLGMAVDACWQSIANHFPNVQLDEFVIMPNHFHGIMNIVGHVGAKQGSSASPGFGIEGNNVGNCNKGEAGEAIASPLRDGTVSGSLGAVIQNFKSISTRKINKIRNNPGCPVWQRNYYEHIIRSESDLTNIRQYIANNPLKWDMDDNNLVNVP</sequence>
<dbReference type="EMBL" id="JAHDYS010000013">
    <property type="protein sequence ID" value="MBT1072789.1"/>
    <property type="molecule type" value="Genomic_DNA"/>
</dbReference>
<dbReference type="Proteomes" id="UP000784128">
    <property type="component" value="Unassembled WGS sequence"/>
</dbReference>
<dbReference type="InterPro" id="IPR052715">
    <property type="entry name" value="RAYT_transposase"/>
</dbReference>
<protein>
    <submittedName>
        <fullName evidence="2">Transposase</fullName>
    </submittedName>
</protein>
<evidence type="ECO:0000313" key="3">
    <source>
        <dbReference type="Proteomes" id="UP000784128"/>
    </source>
</evidence>
<dbReference type="Gene3D" id="3.30.70.1290">
    <property type="entry name" value="Transposase IS200-like"/>
    <property type="match status" value="1"/>
</dbReference>
<name>A0ABS5UAU4_9BACT</name>
<proteinExistence type="predicted"/>
<dbReference type="SMART" id="SM01321">
    <property type="entry name" value="Y1_Tnp"/>
    <property type="match status" value="1"/>
</dbReference>
<dbReference type="PANTHER" id="PTHR36966">
    <property type="entry name" value="REP-ASSOCIATED TYROSINE TRANSPOSASE"/>
    <property type="match status" value="1"/>
</dbReference>
<keyword evidence="3" id="KW-1185">Reference proteome</keyword>
<dbReference type="PANTHER" id="PTHR36966:SF1">
    <property type="entry name" value="REP-ASSOCIATED TYROSINE TRANSPOSASE"/>
    <property type="match status" value="1"/>
</dbReference>
<evidence type="ECO:0000313" key="2">
    <source>
        <dbReference type="EMBL" id="MBT1072789.1"/>
    </source>
</evidence>
<dbReference type="InterPro" id="IPR036515">
    <property type="entry name" value="Transposase_17_sf"/>
</dbReference>
<gene>
    <name evidence="2" type="ORF">KJB30_13415</name>
</gene>
<accession>A0ABS5UAU4</accession>
<dbReference type="InterPro" id="IPR002686">
    <property type="entry name" value="Transposase_17"/>
</dbReference>
<organism evidence="2 3">
    <name type="scientific">Pelotalea chapellei</name>
    <dbReference type="NCBI Taxonomy" id="44671"/>
    <lineage>
        <taxon>Bacteria</taxon>
        <taxon>Pseudomonadati</taxon>
        <taxon>Thermodesulfobacteriota</taxon>
        <taxon>Desulfuromonadia</taxon>
        <taxon>Geobacterales</taxon>
        <taxon>Geobacteraceae</taxon>
        <taxon>Pelotalea</taxon>
    </lineage>
</organism>
<feature type="domain" description="Transposase IS200-like" evidence="1">
    <location>
        <begin position="21"/>
        <end position="188"/>
    </location>
</feature>
<comment type="caution">
    <text evidence="2">The sequence shown here is derived from an EMBL/GenBank/DDBJ whole genome shotgun (WGS) entry which is preliminary data.</text>
</comment>
<dbReference type="SUPFAM" id="SSF143422">
    <property type="entry name" value="Transposase IS200-like"/>
    <property type="match status" value="1"/>
</dbReference>
<evidence type="ECO:0000259" key="1">
    <source>
        <dbReference type="SMART" id="SM01321"/>
    </source>
</evidence>